<dbReference type="PANTHER" id="PTHR24113:SF15">
    <property type="entry name" value="NACHT DOMAIN-CONTAINING PROTEIN"/>
    <property type="match status" value="1"/>
</dbReference>
<evidence type="ECO:0000313" key="1">
    <source>
        <dbReference type="EMBL" id="KAK1734381.1"/>
    </source>
</evidence>
<evidence type="ECO:0000313" key="2">
    <source>
        <dbReference type="Proteomes" id="UP001224775"/>
    </source>
</evidence>
<dbReference type="InterPro" id="IPR032675">
    <property type="entry name" value="LRR_dom_sf"/>
</dbReference>
<keyword evidence="2" id="KW-1185">Reference proteome</keyword>
<dbReference type="InterPro" id="IPR027038">
    <property type="entry name" value="RanGap"/>
</dbReference>
<dbReference type="GO" id="GO:0048471">
    <property type="term" value="C:perinuclear region of cytoplasm"/>
    <property type="evidence" value="ECO:0007669"/>
    <property type="project" value="TreeGrafter"/>
</dbReference>
<dbReference type="GO" id="GO:0005096">
    <property type="term" value="F:GTPase activator activity"/>
    <property type="evidence" value="ECO:0007669"/>
    <property type="project" value="UniProtKB-KW"/>
</dbReference>
<dbReference type="GO" id="GO:0006913">
    <property type="term" value="P:nucleocytoplasmic transport"/>
    <property type="evidence" value="ECO:0007669"/>
    <property type="project" value="TreeGrafter"/>
</dbReference>
<dbReference type="EMBL" id="JATAAI010000039">
    <property type="protein sequence ID" value="KAK1734381.1"/>
    <property type="molecule type" value="Genomic_DNA"/>
</dbReference>
<reference evidence="1" key="1">
    <citation type="submission" date="2023-06" db="EMBL/GenBank/DDBJ databases">
        <title>Survivors Of The Sea: Transcriptome response of Skeletonema marinoi to long-term dormancy.</title>
        <authorList>
            <person name="Pinder M.I.M."/>
            <person name="Kourtchenko O."/>
            <person name="Robertson E.K."/>
            <person name="Larsson T."/>
            <person name="Maumus F."/>
            <person name="Osuna-Cruz C.M."/>
            <person name="Vancaester E."/>
            <person name="Stenow R."/>
            <person name="Vandepoele K."/>
            <person name="Ploug H."/>
            <person name="Bruchert V."/>
            <person name="Godhe A."/>
            <person name="Topel M."/>
        </authorList>
    </citation>
    <scope>NUCLEOTIDE SEQUENCE</scope>
    <source>
        <strain evidence="1">R05AC</strain>
    </source>
</reference>
<gene>
    <name evidence="1" type="ORF">QTG54_014888</name>
</gene>
<organism evidence="1 2">
    <name type="scientific">Skeletonema marinoi</name>
    <dbReference type="NCBI Taxonomy" id="267567"/>
    <lineage>
        <taxon>Eukaryota</taxon>
        <taxon>Sar</taxon>
        <taxon>Stramenopiles</taxon>
        <taxon>Ochrophyta</taxon>
        <taxon>Bacillariophyta</taxon>
        <taxon>Coscinodiscophyceae</taxon>
        <taxon>Thalassiosirophycidae</taxon>
        <taxon>Thalassiosirales</taxon>
        <taxon>Skeletonemataceae</taxon>
        <taxon>Skeletonema</taxon>
        <taxon>Skeletonema marinoi-dohrnii complex</taxon>
    </lineage>
</organism>
<accession>A0AAD9D531</accession>
<dbReference type="Pfam" id="PF13516">
    <property type="entry name" value="LRR_6"/>
    <property type="match status" value="7"/>
</dbReference>
<comment type="caution">
    <text evidence="1">The sequence shown here is derived from an EMBL/GenBank/DDBJ whole genome shotgun (WGS) entry which is preliminary data.</text>
</comment>
<dbReference type="Gene3D" id="3.80.10.10">
    <property type="entry name" value="Ribonuclease Inhibitor"/>
    <property type="match status" value="4"/>
</dbReference>
<dbReference type="InterPro" id="IPR006553">
    <property type="entry name" value="Leu-rich_rpt_Cys-con_subtyp"/>
</dbReference>
<dbReference type="AlphaFoldDB" id="A0AAD9D531"/>
<dbReference type="GO" id="GO:0031267">
    <property type="term" value="F:small GTPase binding"/>
    <property type="evidence" value="ECO:0007669"/>
    <property type="project" value="TreeGrafter"/>
</dbReference>
<dbReference type="SUPFAM" id="SSF52047">
    <property type="entry name" value="RNI-like"/>
    <property type="match status" value="2"/>
</dbReference>
<dbReference type="PANTHER" id="PTHR24113">
    <property type="entry name" value="RAN GTPASE-ACTIVATING PROTEIN 1"/>
    <property type="match status" value="1"/>
</dbReference>
<dbReference type="SMART" id="SM00368">
    <property type="entry name" value="LRR_RI"/>
    <property type="match status" value="12"/>
</dbReference>
<protein>
    <submittedName>
        <fullName evidence="1">Leucine-rich repeat protein</fullName>
    </submittedName>
</protein>
<dbReference type="SMART" id="SM00367">
    <property type="entry name" value="LRR_CC"/>
    <property type="match status" value="6"/>
</dbReference>
<proteinExistence type="predicted"/>
<name>A0AAD9D531_9STRA</name>
<sequence length="685" mass="76208">MSAVEETSEREHQSLCTITSLRNMDEHYEERARDVNLEDITSSEYNAFVLEMLRDDELKGMGILGEDFDWPDENDFVVREGDNLGWLGYFIGNSEQLESLWLSHLPGDDSFRQGLARNQSIQKLYIYSDLGEAGFQSLAPFFRNTSTLRDLVFTGSDISSLECAQNIALLLSRYQIKSLKSLEFEENNISDEGFAEIARALSVQPQLEELNLKYLNADSFTFGRHGYVALGTTMKSWRSPSLKKLVIRGSDIDDRGMQALVEGMANCFNLEHLNLGGNDQITVVGFRALSALVRSKKFCLQSLDVSYMSIDADEMTALADGLASMKSLKSLDLSFNDIGDEGLQALAASLTNSNDLEQLDVSCNGSFSAIGLKSLAHALPEASNLKELHLRSNSINDEGLKALAVGLTTHNTLERLDLSRNAISSDGLQALTAANTSSLRWLSLESNAIDDEAVKVLVEGMENLCNVEALTLSRNRVTASGLSVLINIFHRESCSLKEIDLDGMDIGDGEAEVLAEGSRGNTSLTKLFCDQRNVTALGWSAFSRLLCDTSSVNNTYLSNHTLEVIGCRYGSLYGIPSSIQRYLKLNKQSQYDVPICKILVSHSTLDMTPFFQWRLKLLPLVVAWFERARSCLGYVEESMTSFETRELSSVYQFIRGLPLLVVDGLYNQKSTHTHSKKRKLDQRDK</sequence>
<dbReference type="InterPro" id="IPR001611">
    <property type="entry name" value="Leu-rich_rpt"/>
</dbReference>
<dbReference type="GO" id="GO:0005634">
    <property type="term" value="C:nucleus"/>
    <property type="evidence" value="ECO:0007669"/>
    <property type="project" value="TreeGrafter"/>
</dbReference>
<dbReference type="Proteomes" id="UP001224775">
    <property type="component" value="Unassembled WGS sequence"/>
</dbReference>
<dbReference type="PROSITE" id="PS51450">
    <property type="entry name" value="LRR"/>
    <property type="match status" value="2"/>
</dbReference>
<dbReference type="GO" id="GO:0005829">
    <property type="term" value="C:cytosol"/>
    <property type="evidence" value="ECO:0007669"/>
    <property type="project" value="TreeGrafter"/>
</dbReference>